<dbReference type="GO" id="GO:0043565">
    <property type="term" value="F:sequence-specific DNA binding"/>
    <property type="evidence" value="ECO:0007669"/>
    <property type="project" value="InterPro"/>
</dbReference>
<comment type="caution">
    <text evidence="5">The sequence shown here is derived from an EMBL/GenBank/DDBJ whole genome shotgun (WGS) entry which is preliminary data.</text>
</comment>
<keyword evidence="2 5" id="KW-0238">DNA-binding</keyword>
<evidence type="ECO:0000256" key="1">
    <source>
        <dbReference type="ARBA" id="ARBA00023015"/>
    </source>
</evidence>
<evidence type="ECO:0000256" key="3">
    <source>
        <dbReference type="ARBA" id="ARBA00023163"/>
    </source>
</evidence>
<dbReference type="SUPFAM" id="SSF46689">
    <property type="entry name" value="Homeodomain-like"/>
    <property type="match status" value="2"/>
</dbReference>
<organism evidence="5 6">
    <name type="scientific">Roseateles toxinivorans</name>
    <dbReference type="NCBI Taxonomy" id="270368"/>
    <lineage>
        <taxon>Bacteria</taxon>
        <taxon>Pseudomonadati</taxon>
        <taxon>Pseudomonadota</taxon>
        <taxon>Betaproteobacteria</taxon>
        <taxon>Burkholderiales</taxon>
        <taxon>Sphaerotilaceae</taxon>
        <taxon>Roseateles</taxon>
    </lineage>
</organism>
<reference evidence="5 6" key="1">
    <citation type="submission" date="2019-03" db="EMBL/GenBank/DDBJ databases">
        <title>Genomic Encyclopedia of Type Strains, Phase IV (KMG-IV): sequencing the most valuable type-strain genomes for metagenomic binning, comparative biology and taxonomic classification.</title>
        <authorList>
            <person name="Goeker M."/>
        </authorList>
    </citation>
    <scope>NUCLEOTIDE SEQUENCE [LARGE SCALE GENOMIC DNA]</scope>
    <source>
        <strain evidence="5 6">DSM 16998</strain>
    </source>
</reference>
<dbReference type="OrthoDB" id="3631840at2"/>
<dbReference type="PANTHER" id="PTHR46796:SF2">
    <property type="entry name" value="TRANSCRIPTIONAL REGULATORY PROTEIN"/>
    <property type="match status" value="1"/>
</dbReference>
<dbReference type="InterPro" id="IPR037923">
    <property type="entry name" value="HTH-like"/>
</dbReference>
<dbReference type="PANTHER" id="PTHR46796">
    <property type="entry name" value="HTH-TYPE TRANSCRIPTIONAL ACTIVATOR RHAS-RELATED"/>
    <property type="match status" value="1"/>
</dbReference>
<dbReference type="FunCoup" id="A0A4R6QSS1">
    <property type="interactions" value="213"/>
</dbReference>
<dbReference type="Pfam" id="PF12833">
    <property type="entry name" value="HTH_18"/>
    <property type="match status" value="1"/>
</dbReference>
<evidence type="ECO:0000256" key="2">
    <source>
        <dbReference type="ARBA" id="ARBA00023125"/>
    </source>
</evidence>
<dbReference type="InterPro" id="IPR003313">
    <property type="entry name" value="AraC-bd"/>
</dbReference>
<dbReference type="EMBL" id="SNXS01000001">
    <property type="protein sequence ID" value="TDP74391.1"/>
    <property type="molecule type" value="Genomic_DNA"/>
</dbReference>
<keyword evidence="3" id="KW-0804">Transcription</keyword>
<dbReference type="Pfam" id="PF02311">
    <property type="entry name" value="AraC_binding"/>
    <property type="match status" value="1"/>
</dbReference>
<evidence type="ECO:0000313" key="6">
    <source>
        <dbReference type="Proteomes" id="UP000295361"/>
    </source>
</evidence>
<dbReference type="InterPro" id="IPR018060">
    <property type="entry name" value="HTH_AraC"/>
</dbReference>
<dbReference type="SUPFAM" id="SSF51215">
    <property type="entry name" value="Regulatory protein AraC"/>
    <property type="match status" value="1"/>
</dbReference>
<dbReference type="AlphaFoldDB" id="A0A4R6QSS1"/>
<feature type="domain" description="HTH araC/xylS-type" evidence="4">
    <location>
        <begin position="177"/>
        <end position="274"/>
    </location>
</feature>
<keyword evidence="1" id="KW-0805">Transcription regulation</keyword>
<dbReference type="InterPro" id="IPR009057">
    <property type="entry name" value="Homeodomain-like_sf"/>
</dbReference>
<protein>
    <submittedName>
        <fullName evidence="5">AraC-like DNA-binding protein</fullName>
    </submittedName>
</protein>
<keyword evidence="6" id="KW-1185">Reference proteome</keyword>
<dbReference type="PROSITE" id="PS01124">
    <property type="entry name" value="HTH_ARAC_FAMILY_2"/>
    <property type="match status" value="1"/>
</dbReference>
<dbReference type="Proteomes" id="UP000295361">
    <property type="component" value="Unassembled WGS sequence"/>
</dbReference>
<dbReference type="InterPro" id="IPR050204">
    <property type="entry name" value="AraC_XylS_family_regulators"/>
</dbReference>
<dbReference type="SMART" id="SM00342">
    <property type="entry name" value="HTH_ARAC"/>
    <property type="match status" value="1"/>
</dbReference>
<dbReference type="GO" id="GO:0003700">
    <property type="term" value="F:DNA-binding transcription factor activity"/>
    <property type="evidence" value="ECO:0007669"/>
    <property type="project" value="InterPro"/>
</dbReference>
<name>A0A4R6QSS1_9BURK</name>
<evidence type="ECO:0000313" key="5">
    <source>
        <dbReference type="EMBL" id="TDP74391.1"/>
    </source>
</evidence>
<sequence length="281" mass="30839">MATSGHHRCIVLSSPWAGVYGVQTDSARHFGRHWHGTFGVGLLEQGAQRSASGRGAVEAFAGDLITSNPGEVHDGRPLGDAARRWHMVHLDPDVIAAMVPPGRVLPDIEWTRPVIQDARLRIALQRLLRQMDRWNAGQAVTDADRLACEEALVQTCGLLLEGHSTAAPTEDAGGDTARVRERLADEALDPPTLTDLATMAGLSKYQLLRRFTQAYGLPPHAWLLQQRVERARRLIRDGDDLATAALASGFADQSHMTRLFGRHFGFTPGAWQQAAVRRRSQ</sequence>
<gene>
    <name evidence="5" type="ORF">DES47_101449</name>
</gene>
<accession>A0A4R6QSS1</accession>
<dbReference type="InParanoid" id="A0A4R6QSS1"/>
<evidence type="ECO:0000259" key="4">
    <source>
        <dbReference type="PROSITE" id="PS01124"/>
    </source>
</evidence>
<dbReference type="RefSeq" id="WP_133699022.1">
    <property type="nucleotide sequence ID" value="NZ_SNXS01000001.1"/>
</dbReference>
<proteinExistence type="predicted"/>
<dbReference type="Gene3D" id="1.10.10.60">
    <property type="entry name" value="Homeodomain-like"/>
    <property type="match status" value="1"/>
</dbReference>